<dbReference type="InterPro" id="IPR017150">
    <property type="entry name" value="Pept_M20_glutamate_carboxypep"/>
</dbReference>
<keyword evidence="4" id="KW-0862">Zinc</keyword>
<dbReference type="Pfam" id="PF07687">
    <property type="entry name" value="M20_dimer"/>
    <property type="match status" value="1"/>
</dbReference>
<dbReference type="SUPFAM" id="SSF53187">
    <property type="entry name" value="Zn-dependent exopeptidases"/>
    <property type="match status" value="1"/>
</dbReference>
<sequence length="416" mass="42745">MSDAIYTALREGIARRRDEALALVEALAAINSGSTNPAGVQAVAEAATAAFEGLGAEVVTEALPPWERVDDDGERRSGTLGPLVRLVREVPGAPSVLLVGHTDTVFPADSPFQSVWREGPRLRGPGVADMKGGLVVMREALRALESGPAAGRIGWEVILNPDEEIGSPVSAPVLEAAAARHRAGLVFEPSLPDGTLAGARRGSGNWTAVFAGRSAHAGREHHLGRNAVAAAARFITAIDGLNGQRPGVTVNPAFVRGGGASNVVPDRAVVRFNVRVTDDDDAAWVTHQLDRAVASVHAPPDYTVALHGGFSRPPKPMSAGQQTLLDALRACAEVTGGTLDWAPTGGCCDGNNLAAAGLPNVDTLGVVGGGIHSDSEYMEIDSLVERAGLVGSLLVALATGDAAFPEGGDARDPAGP</sequence>
<dbReference type="GO" id="GO:0046872">
    <property type="term" value="F:metal ion binding"/>
    <property type="evidence" value="ECO:0007669"/>
    <property type="project" value="UniProtKB-KW"/>
</dbReference>
<dbReference type="InterPro" id="IPR050072">
    <property type="entry name" value="Peptidase_M20A"/>
</dbReference>
<dbReference type="NCBIfam" id="NF005602">
    <property type="entry name" value="PRK07338.1"/>
    <property type="match status" value="1"/>
</dbReference>
<dbReference type="InterPro" id="IPR001261">
    <property type="entry name" value="ArgE/DapE_CS"/>
</dbReference>
<dbReference type="Pfam" id="PF01546">
    <property type="entry name" value="Peptidase_M20"/>
    <property type="match status" value="1"/>
</dbReference>
<keyword evidence="3 6" id="KW-0378">Hydrolase</keyword>
<dbReference type="InterPro" id="IPR011650">
    <property type="entry name" value="Peptidase_M20_dimer"/>
</dbReference>
<reference evidence="6" key="1">
    <citation type="submission" date="2019-06" db="EMBL/GenBank/DDBJ databases">
        <authorList>
            <person name="Murdoch R.W."/>
            <person name="Fathepure B."/>
        </authorList>
    </citation>
    <scope>NUCLEOTIDE SEQUENCE</scope>
</reference>
<dbReference type="EMBL" id="MN079346">
    <property type="protein sequence ID" value="QEA07740.1"/>
    <property type="molecule type" value="Genomic_DNA"/>
</dbReference>
<evidence type="ECO:0000256" key="2">
    <source>
        <dbReference type="ARBA" id="ARBA00022723"/>
    </source>
</evidence>
<dbReference type="CDD" id="cd03885">
    <property type="entry name" value="M20_CPDG2"/>
    <property type="match status" value="1"/>
</dbReference>
<comment type="cofactor">
    <cofactor evidence="1">
        <name>Zn(2+)</name>
        <dbReference type="ChEBI" id="CHEBI:29105"/>
    </cofactor>
</comment>
<dbReference type="InterPro" id="IPR036264">
    <property type="entry name" value="Bact_exopeptidase_dim_dom"/>
</dbReference>
<dbReference type="EC" id="3.4.17.11" evidence="6"/>
<evidence type="ECO:0000259" key="5">
    <source>
        <dbReference type="Pfam" id="PF07687"/>
    </source>
</evidence>
<accession>A0A5B8RFV1</accession>
<dbReference type="AlphaFoldDB" id="A0A5B8RFV1"/>
<proteinExistence type="predicted"/>
<dbReference type="GO" id="GO:0004180">
    <property type="term" value="F:carboxypeptidase activity"/>
    <property type="evidence" value="ECO:0007669"/>
    <property type="project" value="UniProtKB-KW"/>
</dbReference>
<dbReference type="Gene3D" id="3.40.630.10">
    <property type="entry name" value="Zn peptidases"/>
    <property type="match status" value="1"/>
</dbReference>
<evidence type="ECO:0000313" key="6">
    <source>
        <dbReference type="EMBL" id="QEA07740.1"/>
    </source>
</evidence>
<evidence type="ECO:0000256" key="3">
    <source>
        <dbReference type="ARBA" id="ARBA00022801"/>
    </source>
</evidence>
<protein>
    <submittedName>
        <fullName evidence="6">Carboxypeptidase G2</fullName>
        <ecNumber evidence="6">3.4.17.11</ecNumber>
    </submittedName>
</protein>
<evidence type="ECO:0000256" key="4">
    <source>
        <dbReference type="ARBA" id="ARBA00022833"/>
    </source>
</evidence>
<keyword evidence="6" id="KW-0645">Protease</keyword>
<dbReference type="PIRSF" id="PIRSF037238">
    <property type="entry name" value="Carboxypeptidase_G2"/>
    <property type="match status" value="1"/>
</dbReference>
<dbReference type="InterPro" id="IPR002933">
    <property type="entry name" value="Peptidase_M20"/>
</dbReference>
<evidence type="ECO:0000256" key="1">
    <source>
        <dbReference type="ARBA" id="ARBA00001947"/>
    </source>
</evidence>
<dbReference type="PANTHER" id="PTHR43808:SF9">
    <property type="entry name" value="BLL0789 PROTEIN"/>
    <property type="match status" value="1"/>
</dbReference>
<dbReference type="SUPFAM" id="SSF55031">
    <property type="entry name" value="Bacterial exopeptidase dimerisation domain"/>
    <property type="match status" value="1"/>
</dbReference>
<name>A0A5B8RFV1_9ZZZZ</name>
<keyword evidence="6" id="KW-0121">Carboxypeptidase</keyword>
<keyword evidence="2" id="KW-0479">Metal-binding</keyword>
<organism evidence="6">
    <name type="scientific">uncultured organism</name>
    <dbReference type="NCBI Taxonomy" id="155900"/>
    <lineage>
        <taxon>unclassified sequences</taxon>
        <taxon>environmental samples</taxon>
    </lineage>
</organism>
<feature type="domain" description="Peptidase M20 dimerisation" evidence="5">
    <location>
        <begin position="199"/>
        <end position="295"/>
    </location>
</feature>
<gene>
    <name evidence="6" type="primary">cpg2_1</name>
    <name evidence="6" type="ORF">KBTEX_04102</name>
</gene>
<dbReference type="PROSITE" id="PS00758">
    <property type="entry name" value="ARGE_DAPE_CPG2_1"/>
    <property type="match status" value="1"/>
</dbReference>
<dbReference type="PANTHER" id="PTHR43808">
    <property type="entry name" value="ACETYLORNITHINE DEACETYLASE"/>
    <property type="match status" value="1"/>
</dbReference>
<dbReference type="Gene3D" id="3.30.70.360">
    <property type="match status" value="1"/>
</dbReference>